<dbReference type="AlphaFoldDB" id="G0VDP2"/>
<evidence type="ECO:0000256" key="6">
    <source>
        <dbReference type="ARBA" id="ARBA00037226"/>
    </source>
</evidence>
<dbReference type="SUPFAM" id="SSF56047">
    <property type="entry name" value="Ribosomal protein S8"/>
    <property type="match status" value="1"/>
</dbReference>
<dbReference type="PANTHER" id="PTHR11758">
    <property type="entry name" value="40S RIBOSOMAL PROTEIN S15A"/>
    <property type="match status" value="1"/>
</dbReference>
<sequence length="194" mass="21915">MFIVSGPPLKFQTPITILILIETSLLRQTQTEAKKEQQIMSLSRLANTCAHLQNCSQVRTTLTSVPYTKLQLQFAYVLYKQGFISSLQKGSKKGPDQEEVEVTPDNISTRRLWVGLKYRDNKPVLRSCQLVSKPKLRINLKVPEMKKVCSGQSVRLIKPLQPGELMMVRTQGTVMDINEAISKNLGGEILCRIK</sequence>
<dbReference type="InterPro" id="IPR035987">
    <property type="entry name" value="Ribosomal_uS8_sf"/>
</dbReference>
<dbReference type="FunFam" id="3.30.1370.30:FF:000006">
    <property type="entry name" value="40S ribosomal protein S8"/>
    <property type="match status" value="1"/>
</dbReference>
<evidence type="ECO:0000313" key="8">
    <source>
        <dbReference type="EMBL" id="CCC69680.1"/>
    </source>
</evidence>
<evidence type="ECO:0000256" key="5">
    <source>
        <dbReference type="ARBA" id="ARBA00023274"/>
    </source>
</evidence>
<dbReference type="HOGENOM" id="CLU_107213_0_0_1"/>
<dbReference type="KEGG" id="ncs:NCAS_0D00990"/>
<evidence type="ECO:0000256" key="7">
    <source>
        <dbReference type="ARBA" id="ARBA00071383"/>
    </source>
</evidence>
<keyword evidence="3" id="KW-0689">Ribosomal protein</keyword>
<dbReference type="Pfam" id="PF00410">
    <property type="entry name" value="Ribosomal_S8"/>
    <property type="match status" value="1"/>
</dbReference>
<dbReference type="Gene3D" id="3.30.1370.30">
    <property type="match status" value="1"/>
</dbReference>
<accession>G0VDP2</accession>
<dbReference type="OMA" id="KYWQNEP"/>
<dbReference type="InterPro" id="IPR000630">
    <property type="entry name" value="Ribosomal_uS8"/>
</dbReference>
<dbReference type="EMBL" id="HE576755">
    <property type="protein sequence ID" value="CCC69680.1"/>
    <property type="molecule type" value="Genomic_DNA"/>
</dbReference>
<comment type="similarity">
    <text evidence="2">Belongs to the universal ribosomal protein uS8 family.</text>
</comment>
<evidence type="ECO:0000256" key="1">
    <source>
        <dbReference type="ARBA" id="ARBA00004173"/>
    </source>
</evidence>
<dbReference type="FunCoup" id="G0VDP2">
    <property type="interactions" value="122"/>
</dbReference>
<comment type="function">
    <text evidence="6">Component of the mitochondrial ribosome (mitoribosome), a dedicated translation machinery responsible for the synthesis of mitochondrial genome-encoded proteins, including at least some of the essential transmembrane subunits of the mitochondrial respiratory chain. The mitoribosomes are attached to the mitochondrial inner membrane and translation products are cotranslationally integrated into the membrane.</text>
</comment>
<dbReference type="eggNOG" id="ENOG502RXRN">
    <property type="taxonomic scope" value="Eukaryota"/>
</dbReference>
<evidence type="ECO:0000256" key="4">
    <source>
        <dbReference type="ARBA" id="ARBA00023128"/>
    </source>
</evidence>
<dbReference type="STRING" id="1064592.G0VDP2"/>
<evidence type="ECO:0000313" key="9">
    <source>
        <dbReference type="Proteomes" id="UP000001640"/>
    </source>
</evidence>
<protein>
    <recommendedName>
        <fullName evidence="7">Small ribosomal subunit protein uS8m</fullName>
    </recommendedName>
</protein>
<dbReference type="RefSeq" id="XP_003676044.1">
    <property type="nucleotide sequence ID" value="XM_003675996.1"/>
</dbReference>
<reference evidence="8 9" key="1">
    <citation type="journal article" date="2011" name="Proc. Natl. Acad. Sci. U.S.A.">
        <title>Evolutionary erosion of yeast sex chromosomes by mating-type switching accidents.</title>
        <authorList>
            <person name="Gordon J.L."/>
            <person name="Armisen D."/>
            <person name="Proux-Wera E."/>
            <person name="Oheigeartaigh S.S."/>
            <person name="Byrne K.P."/>
            <person name="Wolfe K.H."/>
        </authorList>
    </citation>
    <scope>NUCLEOTIDE SEQUENCE [LARGE SCALE GENOMIC DNA]</scope>
    <source>
        <strain evidence="9">ATCC 76901 / BCRC 22586 / CBS 4309 / NBRC 1992 / NRRL Y-12630</strain>
    </source>
</reference>
<evidence type="ECO:0000256" key="3">
    <source>
        <dbReference type="ARBA" id="ARBA00022980"/>
    </source>
</evidence>
<dbReference type="InParanoid" id="G0VDP2"/>
<dbReference type="Proteomes" id="UP000001640">
    <property type="component" value="Chromosome 4"/>
</dbReference>
<organism evidence="8 9">
    <name type="scientific">Naumovozyma castellii</name>
    <name type="common">Yeast</name>
    <name type="synonym">Saccharomyces castellii</name>
    <dbReference type="NCBI Taxonomy" id="27288"/>
    <lineage>
        <taxon>Eukaryota</taxon>
        <taxon>Fungi</taxon>
        <taxon>Dikarya</taxon>
        <taxon>Ascomycota</taxon>
        <taxon>Saccharomycotina</taxon>
        <taxon>Saccharomycetes</taxon>
        <taxon>Saccharomycetales</taxon>
        <taxon>Saccharomycetaceae</taxon>
        <taxon>Naumovozyma</taxon>
    </lineage>
</organism>
<dbReference type="FunFam" id="3.30.1490.10:FF:000005">
    <property type="entry name" value="Mitochondrial 40S ribosomal protein S8"/>
    <property type="match status" value="1"/>
</dbReference>
<dbReference type="GO" id="GO:0003735">
    <property type="term" value="F:structural constituent of ribosome"/>
    <property type="evidence" value="ECO:0007669"/>
    <property type="project" value="EnsemblFungi"/>
</dbReference>
<keyword evidence="4" id="KW-0496">Mitochondrion</keyword>
<comment type="subcellular location">
    <subcellularLocation>
        <location evidence="1">Mitochondrion</location>
    </subcellularLocation>
</comment>
<gene>
    <name evidence="8" type="primary">NCAS0D00990</name>
    <name evidence="8" type="ordered locus">NCAS_0D00990</name>
</gene>
<dbReference type="Gene3D" id="3.30.1490.10">
    <property type="match status" value="1"/>
</dbReference>
<keyword evidence="9" id="KW-1185">Reference proteome</keyword>
<keyword evidence="5" id="KW-0687">Ribonucleoprotein</keyword>
<reference key="2">
    <citation type="submission" date="2011-08" db="EMBL/GenBank/DDBJ databases">
        <title>Genome sequence of Naumovozyma castellii.</title>
        <authorList>
            <person name="Gordon J.L."/>
            <person name="Armisen D."/>
            <person name="Proux-Wera E."/>
            <person name="OhEigeartaigh S.S."/>
            <person name="Byrne K.P."/>
            <person name="Wolfe K.H."/>
        </authorList>
    </citation>
    <scope>NUCLEOTIDE SEQUENCE</scope>
    <source>
        <strain>Type strain:CBS 4309</strain>
    </source>
</reference>
<name>G0VDP2_NAUCA</name>
<dbReference type="GeneID" id="96903289"/>
<dbReference type="GO" id="GO:0005763">
    <property type="term" value="C:mitochondrial small ribosomal subunit"/>
    <property type="evidence" value="ECO:0007669"/>
    <property type="project" value="EnsemblFungi"/>
</dbReference>
<dbReference type="OrthoDB" id="409928at2759"/>
<evidence type="ECO:0000256" key="2">
    <source>
        <dbReference type="ARBA" id="ARBA00006471"/>
    </source>
</evidence>
<proteinExistence type="inferred from homology"/>
<dbReference type="GO" id="GO:0006412">
    <property type="term" value="P:translation"/>
    <property type="evidence" value="ECO:0007669"/>
    <property type="project" value="InterPro"/>
</dbReference>